<dbReference type="GO" id="GO:0005886">
    <property type="term" value="C:plasma membrane"/>
    <property type="evidence" value="ECO:0007669"/>
    <property type="project" value="UniProtKB-SubCell"/>
</dbReference>
<dbReference type="GO" id="GO:0005921">
    <property type="term" value="C:gap junction"/>
    <property type="evidence" value="ECO:0007669"/>
    <property type="project" value="UniProtKB-SubCell"/>
</dbReference>
<keyword evidence="7" id="KW-0965">Cell junction</keyword>
<organism evidence="13 14">
    <name type="scientific">Brenthis ino</name>
    <name type="common">lesser marbled fritillary</name>
    <dbReference type="NCBI Taxonomy" id="405034"/>
    <lineage>
        <taxon>Eukaryota</taxon>
        <taxon>Metazoa</taxon>
        <taxon>Ecdysozoa</taxon>
        <taxon>Arthropoda</taxon>
        <taxon>Hexapoda</taxon>
        <taxon>Insecta</taxon>
        <taxon>Pterygota</taxon>
        <taxon>Neoptera</taxon>
        <taxon>Endopterygota</taxon>
        <taxon>Lepidoptera</taxon>
        <taxon>Glossata</taxon>
        <taxon>Ditrysia</taxon>
        <taxon>Papilionoidea</taxon>
        <taxon>Nymphalidae</taxon>
        <taxon>Heliconiinae</taxon>
        <taxon>Argynnini</taxon>
        <taxon>Brenthis</taxon>
    </lineage>
</organism>
<protein>
    <recommendedName>
        <fullName evidence="12">Innexin</fullName>
    </recommendedName>
</protein>
<comment type="function">
    <text evidence="12">Structural component of the gap junctions.</text>
</comment>
<keyword evidence="14" id="KW-1185">Reference proteome</keyword>
<dbReference type="InterPro" id="IPR000990">
    <property type="entry name" value="Innexin"/>
</dbReference>
<evidence type="ECO:0000256" key="9">
    <source>
        <dbReference type="ARBA" id="ARBA00023065"/>
    </source>
</evidence>
<evidence type="ECO:0000256" key="7">
    <source>
        <dbReference type="ARBA" id="ARBA00022949"/>
    </source>
</evidence>
<dbReference type="PROSITE" id="PS51013">
    <property type="entry name" value="PANNEXIN"/>
    <property type="match status" value="1"/>
</dbReference>
<dbReference type="EMBL" id="OV170223">
    <property type="protein sequence ID" value="CAH0723173.1"/>
    <property type="molecule type" value="Genomic_DNA"/>
</dbReference>
<evidence type="ECO:0000256" key="1">
    <source>
        <dbReference type="ARBA" id="ARBA00004610"/>
    </source>
</evidence>
<dbReference type="GO" id="GO:0005243">
    <property type="term" value="F:gap junction channel activity"/>
    <property type="evidence" value="ECO:0007669"/>
    <property type="project" value="TreeGrafter"/>
</dbReference>
<sequence>MIDLFMPIRSFLKFQNVYTDNNIFRLHYKLTVIILLVCTLLVTSKQFFGEPIHCISEGETINKDAINSYCWIYGAFTLENQPAGRLLFVKAKHMLYPGVGTDTTGDAKHRRHSYYQWVSFILLCQAAMFYTPHYLWKIWEGGKLKALVSDLANPLVTKNWGESRRAEMLSYLTYSNIHTHMKYALLYGFCEVLNFVNTVGQIFLLDLFLGGSFRNYGSAVATFTQVPDLPTESQQPNPMDLYFPKLTKCSYRDFGPSGTPQLKDRLCVLPLNIINEKIFAVLWFWLIILAVLSALAIFFRIIIFTVPTVRTYLIMSRVRQVDRYVVSKITNHFGYGDWFVLHLLGKNMNPIAFKDLVLELSKEIGNNKAYNV</sequence>
<evidence type="ECO:0000256" key="3">
    <source>
        <dbReference type="ARBA" id="ARBA00022448"/>
    </source>
</evidence>
<evidence type="ECO:0000256" key="11">
    <source>
        <dbReference type="ARBA" id="ARBA00023303"/>
    </source>
</evidence>
<keyword evidence="8 12" id="KW-1133">Transmembrane helix</keyword>
<evidence type="ECO:0000256" key="10">
    <source>
        <dbReference type="ARBA" id="ARBA00023136"/>
    </source>
</evidence>
<evidence type="ECO:0000256" key="4">
    <source>
        <dbReference type="ARBA" id="ARBA00022475"/>
    </source>
</evidence>
<dbReference type="Pfam" id="PF00876">
    <property type="entry name" value="Innexin"/>
    <property type="match status" value="1"/>
</dbReference>
<name>A0A8J9VK12_9NEOP</name>
<evidence type="ECO:0000256" key="12">
    <source>
        <dbReference type="RuleBase" id="RU010713"/>
    </source>
</evidence>
<reference evidence="13" key="1">
    <citation type="submission" date="2021-12" db="EMBL/GenBank/DDBJ databases">
        <authorList>
            <person name="Martin H S."/>
        </authorList>
    </citation>
    <scope>NUCLEOTIDE SEQUENCE</scope>
</reference>
<evidence type="ECO:0000256" key="8">
    <source>
        <dbReference type="ARBA" id="ARBA00022989"/>
    </source>
</evidence>
<comment type="subcellular location">
    <subcellularLocation>
        <location evidence="1">Cell junction</location>
        <location evidence="1">Gap junction</location>
    </subcellularLocation>
    <subcellularLocation>
        <location evidence="2 12">Cell membrane</location>
        <topology evidence="2 12">Multi-pass membrane protein</topology>
    </subcellularLocation>
</comment>
<keyword evidence="6" id="KW-0303">Gap junction</keyword>
<feature type="transmembrane region" description="Helical" evidence="12">
    <location>
        <begin position="282"/>
        <end position="309"/>
    </location>
</feature>
<dbReference type="PANTHER" id="PTHR11893">
    <property type="entry name" value="INNEXIN"/>
    <property type="match status" value="1"/>
</dbReference>
<evidence type="ECO:0000313" key="13">
    <source>
        <dbReference type="EMBL" id="CAH0723173.1"/>
    </source>
</evidence>
<keyword evidence="5 12" id="KW-0812">Transmembrane</keyword>
<comment type="caution">
    <text evidence="12">Lacks conserved residue(s) required for the propagation of feature annotation.</text>
</comment>
<accession>A0A8J9VK12</accession>
<keyword evidence="4" id="KW-1003">Cell membrane</keyword>
<keyword evidence="10 12" id="KW-0472">Membrane</keyword>
<dbReference type="GO" id="GO:0007602">
    <property type="term" value="P:phototransduction"/>
    <property type="evidence" value="ECO:0007669"/>
    <property type="project" value="TreeGrafter"/>
</dbReference>
<proteinExistence type="inferred from homology"/>
<dbReference type="OrthoDB" id="5867527at2759"/>
<comment type="similarity">
    <text evidence="12">Belongs to the pannexin family.</text>
</comment>
<dbReference type="GO" id="GO:0034220">
    <property type="term" value="P:monoatomic ion transmembrane transport"/>
    <property type="evidence" value="ECO:0007669"/>
    <property type="project" value="UniProtKB-KW"/>
</dbReference>
<evidence type="ECO:0000256" key="5">
    <source>
        <dbReference type="ARBA" id="ARBA00022692"/>
    </source>
</evidence>
<evidence type="ECO:0000256" key="6">
    <source>
        <dbReference type="ARBA" id="ARBA00022868"/>
    </source>
</evidence>
<dbReference type="PANTHER" id="PTHR11893:SF41">
    <property type="entry name" value="INNEXIN INX2"/>
    <property type="match status" value="1"/>
</dbReference>
<gene>
    <name evidence="12" type="primary">inx</name>
    <name evidence="13" type="ORF">BINO364_LOCUS9038</name>
</gene>
<dbReference type="Proteomes" id="UP000838878">
    <property type="component" value="Chromosome 3"/>
</dbReference>
<dbReference type="PRINTS" id="PR01262">
    <property type="entry name" value="INNEXIN"/>
</dbReference>
<keyword evidence="9 12" id="KW-0406">Ion transport</keyword>
<feature type="non-terminal residue" evidence="13">
    <location>
        <position position="372"/>
    </location>
</feature>
<keyword evidence="3 12" id="KW-0813">Transport</keyword>
<evidence type="ECO:0000313" key="14">
    <source>
        <dbReference type="Proteomes" id="UP000838878"/>
    </source>
</evidence>
<keyword evidence="11 12" id="KW-0407">Ion channel</keyword>
<dbReference type="AlphaFoldDB" id="A0A8J9VK12"/>
<evidence type="ECO:0000256" key="2">
    <source>
        <dbReference type="ARBA" id="ARBA00004651"/>
    </source>
</evidence>